<protein>
    <recommendedName>
        <fullName evidence="3">Rhodanese domain-containing protein</fullName>
    </recommendedName>
</protein>
<dbReference type="EMBL" id="BBLT01000002">
    <property type="protein sequence ID" value="GAL83855.1"/>
    <property type="molecule type" value="Genomic_DNA"/>
</dbReference>
<evidence type="ECO:0008006" key="3">
    <source>
        <dbReference type="Google" id="ProtNLM"/>
    </source>
</evidence>
<dbReference type="AlphaFoldDB" id="A0A098LAD1"/>
<evidence type="ECO:0000313" key="1">
    <source>
        <dbReference type="EMBL" id="GAL83855.1"/>
    </source>
</evidence>
<dbReference type="SUPFAM" id="SSF52821">
    <property type="entry name" value="Rhodanese/Cell cycle control phosphatase"/>
    <property type="match status" value="1"/>
</dbReference>
<accession>A0A098LAD1</accession>
<dbReference type="InterPro" id="IPR036873">
    <property type="entry name" value="Rhodanese-like_dom_sf"/>
</dbReference>
<dbReference type="Gene3D" id="3.40.250.10">
    <property type="entry name" value="Rhodanese-like domain"/>
    <property type="match status" value="1"/>
</dbReference>
<organism evidence="1 2">
    <name type="scientific">Sporocytophaga myxococcoides</name>
    <dbReference type="NCBI Taxonomy" id="153721"/>
    <lineage>
        <taxon>Bacteria</taxon>
        <taxon>Pseudomonadati</taxon>
        <taxon>Bacteroidota</taxon>
        <taxon>Cytophagia</taxon>
        <taxon>Cytophagales</taxon>
        <taxon>Cytophagaceae</taxon>
        <taxon>Sporocytophaga</taxon>
    </lineage>
</organism>
<proteinExistence type="predicted"/>
<gene>
    <name evidence="1" type="ORF">MYP_1083</name>
</gene>
<dbReference type="Proteomes" id="UP000030185">
    <property type="component" value="Unassembled WGS sequence"/>
</dbReference>
<reference evidence="1 2" key="1">
    <citation type="submission" date="2014-09" db="EMBL/GenBank/DDBJ databases">
        <title>Sporocytophaga myxococcoides PG-01 genome sequencing.</title>
        <authorList>
            <person name="Liu L."/>
            <person name="Gao P.J."/>
            <person name="Chen G.J."/>
            <person name="Wang L.S."/>
        </authorList>
    </citation>
    <scope>NUCLEOTIDE SEQUENCE [LARGE SCALE GENOMIC DNA]</scope>
    <source>
        <strain evidence="1 2">PG-01</strain>
    </source>
</reference>
<keyword evidence="2" id="KW-1185">Reference proteome</keyword>
<dbReference type="eggNOG" id="COG0607">
    <property type="taxonomic scope" value="Bacteria"/>
</dbReference>
<dbReference type="STRING" id="153721.MYP_1083"/>
<comment type="caution">
    <text evidence="1">The sequence shown here is derived from an EMBL/GenBank/DDBJ whole genome shotgun (WGS) entry which is preliminary data.</text>
</comment>
<name>A0A098LAD1_9BACT</name>
<evidence type="ECO:0000313" key="2">
    <source>
        <dbReference type="Proteomes" id="UP000030185"/>
    </source>
</evidence>
<sequence>MLISVGILSFTLNKNDNPFTEEYLIEPSELARILNSSTAKQPVIFNMGPMQPIKGSVNVGIGNSTSGMNQLQTKVSKLNKNQFIVIYCGCCAMQNCPNVKQPYDFLKNAGFENFKILNIKSSLSEDWVNKGYPMN</sequence>